<dbReference type="RefSeq" id="XP_060415877.1">
    <property type="nucleotide sequence ID" value="XM_060550795.1"/>
</dbReference>
<evidence type="ECO:0000313" key="2">
    <source>
        <dbReference type="Proteomes" id="UP001230504"/>
    </source>
</evidence>
<proteinExistence type="predicted"/>
<accession>A0AAD8Q2V5</accession>
<dbReference type="GeneID" id="85435035"/>
<sequence>MAERERERERETERGTLTLLSTNSLRLHSRRCAATTPALMGPASDAPCTAFETLAAVLCLVARQPGTGHRHLTVRGPRWHTFAEFILFSPSPGCIGPGYIMRGSLPPPPGFLLSCFVLLTYLDGTPPTRSPTLTTRRQLCRSGMACASVWTPTRLPQTHWGRFLFYLYFYFISRLRRGTTAHCLPVLGK</sequence>
<comment type="caution">
    <text evidence="1">The sequence shown here is derived from an EMBL/GenBank/DDBJ whole genome shotgun (WGS) entry which is preliminary data.</text>
</comment>
<organism evidence="1 2">
    <name type="scientific">Colletotrichum navitas</name>
    <dbReference type="NCBI Taxonomy" id="681940"/>
    <lineage>
        <taxon>Eukaryota</taxon>
        <taxon>Fungi</taxon>
        <taxon>Dikarya</taxon>
        <taxon>Ascomycota</taxon>
        <taxon>Pezizomycotina</taxon>
        <taxon>Sordariomycetes</taxon>
        <taxon>Hypocreomycetidae</taxon>
        <taxon>Glomerellales</taxon>
        <taxon>Glomerellaceae</taxon>
        <taxon>Colletotrichum</taxon>
        <taxon>Colletotrichum graminicola species complex</taxon>
    </lineage>
</organism>
<reference evidence="1" key="1">
    <citation type="submission" date="2021-06" db="EMBL/GenBank/DDBJ databases">
        <title>Comparative genomics, transcriptomics and evolutionary studies reveal genomic signatures of adaptation to plant cell wall in hemibiotrophic fungi.</title>
        <authorList>
            <consortium name="DOE Joint Genome Institute"/>
            <person name="Baroncelli R."/>
            <person name="Diaz J.F."/>
            <person name="Benocci T."/>
            <person name="Peng M."/>
            <person name="Battaglia E."/>
            <person name="Haridas S."/>
            <person name="Andreopoulos W."/>
            <person name="Labutti K."/>
            <person name="Pangilinan J."/>
            <person name="Floch G.L."/>
            <person name="Makela M.R."/>
            <person name="Henrissat B."/>
            <person name="Grigoriev I.V."/>
            <person name="Crouch J.A."/>
            <person name="De Vries R.P."/>
            <person name="Sukno S.A."/>
            <person name="Thon M.R."/>
        </authorList>
    </citation>
    <scope>NUCLEOTIDE SEQUENCE</scope>
    <source>
        <strain evidence="1">CBS 125086</strain>
    </source>
</reference>
<protein>
    <submittedName>
        <fullName evidence="1">Uncharacterized protein</fullName>
    </submittedName>
</protein>
<keyword evidence="2" id="KW-1185">Reference proteome</keyword>
<dbReference type="EMBL" id="JAHLJV010000018">
    <property type="protein sequence ID" value="KAK1594758.1"/>
    <property type="molecule type" value="Genomic_DNA"/>
</dbReference>
<dbReference type="Proteomes" id="UP001230504">
    <property type="component" value="Unassembled WGS sequence"/>
</dbReference>
<evidence type="ECO:0000313" key="1">
    <source>
        <dbReference type="EMBL" id="KAK1594758.1"/>
    </source>
</evidence>
<name>A0AAD8Q2V5_9PEZI</name>
<dbReference type="AlphaFoldDB" id="A0AAD8Q2V5"/>
<gene>
    <name evidence="1" type="ORF">LY79DRAFT_124442</name>
</gene>